<feature type="compositionally biased region" description="Basic and acidic residues" evidence="1">
    <location>
        <begin position="75"/>
        <end position="87"/>
    </location>
</feature>
<organism evidence="3">
    <name type="scientific">Trypanosoma congolense (strain IL3000)</name>
    <dbReference type="NCBI Taxonomy" id="1068625"/>
    <lineage>
        <taxon>Eukaryota</taxon>
        <taxon>Discoba</taxon>
        <taxon>Euglenozoa</taxon>
        <taxon>Kinetoplastea</taxon>
        <taxon>Metakinetoplastina</taxon>
        <taxon>Trypanosomatida</taxon>
        <taxon>Trypanosomatidae</taxon>
        <taxon>Trypanosoma</taxon>
        <taxon>Nannomonas</taxon>
    </lineage>
</organism>
<protein>
    <submittedName>
        <fullName evidence="3">Uncharacterized protein</fullName>
    </submittedName>
</protein>
<feature type="transmembrane region" description="Helical" evidence="2">
    <location>
        <begin position="12"/>
        <end position="30"/>
    </location>
</feature>
<dbReference type="AlphaFoldDB" id="G0UQD2"/>
<evidence type="ECO:0000256" key="2">
    <source>
        <dbReference type="SAM" id="Phobius"/>
    </source>
</evidence>
<keyword evidence="2" id="KW-1133">Transmembrane helix</keyword>
<name>G0UQD2_TRYCI</name>
<feature type="region of interest" description="Disordered" evidence="1">
    <location>
        <begin position="69"/>
        <end position="103"/>
    </location>
</feature>
<evidence type="ECO:0000256" key="1">
    <source>
        <dbReference type="SAM" id="MobiDB-lite"/>
    </source>
</evidence>
<feature type="compositionally biased region" description="Polar residues" evidence="1">
    <location>
        <begin position="88"/>
        <end position="103"/>
    </location>
</feature>
<keyword evidence="2" id="KW-0812">Transmembrane</keyword>
<evidence type="ECO:0000313" key="3">
    <source>
        <dbReference type="EMBL" id="CCC91593.1"/>
    </source>
</evidence>
<keyword evidence="2" id="KW-0472">Membrane</keyword>
<accession>G0UQD2</accession>
<sequence length="103" mass="11228">MSFIIAHSGPCIVIFLLFFFLCISLSSFFAPRGKSRRGGTWQIAVLWVGEQSAPRAAKCGGACQCHIPPTSRSGLVRERDGENRSKEQGNTAHQTDAMSQTGR</sequence>
<dbReference type="EMBL" id="HE575320">
    <property type="protein sequence ID" value="CCC91593.1"/>
    <property type="molecule type" value="Genomic_DNA"/>
</dbReference>
<proteinExistence type="predicted"/>
<gene>
    <name evidence="3" type="ORF">TCIL3000_7_4070</name>
</gene>
<reference evidence="3" key="1">
    <citation type="journal article" date="2012" name="Proc. Natl. Acad. Sci. U.S.A.">
        <title>Antigenic diversity is generated by distinct evolutionary mechanisms in African trypanosome species.</title>
        <authorList>
            <person name="Jackson A.P."/>
            <person name="Berry A."/>
            <person name="Aslett M."/>
            <person name="Allison H.C."/>
            <person name="Burton P."/>
            <person name="Vavrova-Anderson J."/>
            <person name="Brown R."/>
            <person name="Browne H."/>
            <person name="Corton N."/>
            <person name="Hauser H."/>
            <person name="Gamble J."/>
            <person name="Gilderthorp R."/>
            <person name="Marcello L."/>
            <person name="McQuillan J."/>
            <person name="Otto T.D."/>
            <person name="Quail M.A."/>
            <person name="Sanders M.J."/>
            <person name="van Tonder A."/>
            <person name="Ginger M.L."/>
            <person name="Field M.C."/>
            <person name="Barry J.D."/>
            <person name="Hertz-Fowler C."/>
            <person name="Berriman M."/>
        </authorList>
    </citation>
    <scope>NUCLEOTIDE SEQUENCE</scope>
    <source>
        <strain evidence="3">IL3000</strain>
    </source>
</reference>